<evidence type="ECO:0000313" key="2">
    <source>
        <dbReference type="Proteomes" id="UP000694420"/>
    </source>
</evidence>
<reference evidence="1" key="1">
    <citation type="submission" date="2025-08" db="UniProtKB">
        <authorList>
            <consortium name="Ensembl"/>
        </authorList>
    </citation>
    <scope>IDENTIFICATION</scope>
</reference>
<dbReference type="Proteomes" id="UP000694420">
    <property type="component" value="Unplaced"/>
</dbReference>
<protein>
    <recommendedName>
        <fullName evidence="3">C-type lectin domain-containing protein</fullName>
    </recommendedName>
</protein>
<dbReference type="InterPro" id="IPR016187">
    <property type="entry name" value="CTDL_fold"/>
</dbReference>
<keyword evidence="2" id="KW-1185">Reference proteome</keyword>
<accession>A0A8C7EDC8</accession>
<dbReference type="SUPFAM" id="SSF56436">
    <property type="entry name" value="C-type lectin-like"/>
    <property type="match status" value="1"/>
</dbReference>
<reference evidence="1" key="2">
    <citation type="submission" date="2025-09" db="UniProtKB">
        <authorList>
            <consortium name="Ensembl"/>
        </authorList>
    </citation>
    <scope>IDENTIFICATION</scope>
</reference>
<dbReference type="AlphaFoldDB" id="A0A8C7EDC8"/>
<dbReference type="InterPro" id="IPR016186">
    <property type="entry name" value="C-type_lectin-like/link_sf"/>
</dbReference>
<evidence type="ECO:0008006" key="3">
    <source>
        <dbReference type="Google" id="ProtNLM"/>
    </source>
</evidence>
<proteinExistence type="predicted"/>
<name>A0A8C7EDC8_NOTPE</name>
<sequence>MHLEVTYVEDILPSDLNTSLKRCPCPCAGACSQGWLAFQGSCYKMSKESKPWKRAQQICELSSQGAHLLDIGSELVIGIVRKD</sequence>
<evidence type="ECO:0000313" key="1">
    <source>
        <dbReference type="Ensembl" id="ENSNPEP00000011883.1"/>
    </source>
</evidence>
<organism evidence="1 2">
    <name type="scientific">Nothoprocta perdicaria</name>
    <name type="common">Chilean tinamou</name>
    <name type="synonym">Crypturus perdicarius</name>
    <dbReference type="NCBI Taxonomy" id="30464"/>
    <lineage>
        <taxon>Eukaryota</taxon>
        <taxon>Metazoa</taxon>
        <taxon>Chordata</taxon>
        <taxon>Craniata</taxon>
        <taxon>Vertebrata</taxon>
        <taxon>Euteleostomi</taxon>
        <taxon>Archelosauria</taxon>
        <taxon>Archosauria</taxon>
        <taxon>Dinosauria</taxon>
        <taxon>Saurischia</taxon>
        <taxon>Theropoda</taxon>
        <taxon>Coelurosauria</taxon>
        <taxon>Aves</taxon>
        <taxon>Palaeognathae</taxon>
        <taxon>Tinamiformes</taxon>
        <taxon>Tinamidae</taxon>
        <taxon>Nothoprocta</taxon>
    </lineage>
</organism>
<dbReference type="Ensembl" id="ENSNPET00000012186.1">
    <property type="protein sequence ID" value="ENSNPEP00000011883.1"/>
    <property type="gene ID" value="ENSNPEG00000008913.1"/>
</dbReference>
<dbReference type="Gene3D" id="3.10.100.10">
    <property type="entry name" value="Mannose-Binding Protein A, subunit A"/>
    <property type="match status" value="1"/>
</dbReference>